<evidence type="ECO:0000259" key="2">
    <source>
        <dbReference type="PROSITE" id="PS50280"/>
    </source>
</evidence>
<feature type="region of interest" description="Disordered" evidence="1">
    <location>
        <begin position="347"/>
        <end position="594"/>
    </location>
</feature>
<feature type="compositionally biased region" description="Low complexity" evidence="1">
    <location>
        <begin position="365"/>
        <end position="387"/>
    </location>
</feature>
<feature type="compositionally biased region" description="Acidic residues" evidence="1">
    <location>
        <begin position="92"/>
        <end position="104"/>
    </location>
</feature>
<evidence type="ECO:0000313" key="3">
    <source>
        <dbReference type="EMBL" id="KAG2437041.1"/>
    </source>
</evidence>
<feature type="region of interest" description="Disordered" evidence="1">
    <location>
        <begin position="900"/>
        <end position="921"/>
    </location>
</feature>
<feature type="compositionally biased region" description="Low complexity" evidence="1">
    <location>
        <begin position="520"/>
        <end position="556"/>
    </location>
</feature>
<sequence>MASQNTSDELSRLRVVNADDEKIIAAAKWMPRLELVCEGKRCLLLGGHQTATNTIMVWCTCGAADCDHPEGSRLMALDSWVVEHCRGEDLAQYEDEEDEQDEEGGGGSDGGEHGGGDKLERLDAMVMEAAAVVRVAGNVLPKQVPLRQLLCNALVSQGGNKSLKGVHFWVYWYDQAIPRPQEREHRGIGVSWVPGPLARKELGVWYKARIVKCDATSGTVTVTYDVDGSQDSMLLMVAFTHFGIEPPTRGGRPVVLPDMSQVATLGMPGATKAAKAKLSTAKRSREELDDFLVPLPTSNSDQPPRPPPAKKTSTAAATAAAAAGSKAGGGEPAKKKVKAAAPAAGAASTAGGSTAGGSGSGAAGSGSVAAAKASGGGSSAAVVKPAPAAKPKPAPPAVSAAVAKPAAAAKKATAPAPAPAPAKPSAVAAAKPAAVAVKAAKRTEPVMAADSEDAEEEEEDDLEEDDQPLKKAPAPAPAPKPAAVQSQPAAKAPVKAAAATATAPAATAPKPSRPQPPTKPLAQPLQPQPQPSAATKSVPTTAVPATAAATAAAPAPAATPGPAPAPEFLQNEFEALPLAQASPDGAVRPPPVPLTADQRKALKAAAKSRSGFCRALSSKAEQFPVYAFNEVDAEQPPNFDYLPGPGGLEAEAGVTPYAEAVAADLAAAQMQPAVAAAVRELEDLASASKPRYGEACGRSYHLAVRQREEEEDAAAAGRGSSASASGAAAAAAAAGRRPPLSAAASYDASGRLLVTRPLGLHECSTSCRDALCRANMTLSMGLRRTLEVFRTPDRGWGLRCTEPLSPGDFVAPLAGRLVPAAQLLLRDQEAGVVQPSGPVTASSVLAAPGVVLLNHFFELWEAVYARGLTWCEAHVRTWQLPPNPLAAALADGSAYADLPRPAGGGGSSSGSSTPAAPASARRRPLGAMLAIDTRRAGNVARFVRHCYGRAGAGGPGAAAAAAGCGGSGGGSGGGPPALLLQPVLCGSHCRSPLLYCIGLYAARHVAAGEELTADWRAVSLVPLPGPPPPGSAAGAGAAAAPRR</sequence>
<proteinExistence type="predicted"/>
<dbReference type="EMBL" id="JAEHOD010000047">
    <property type="protein sequence ID" value="KAG2437041.1"/>
    <property type="molecule type" value="Genomic_DNA"/>
</dbReference>
<gene>
    <name evidence="3" type="ORF">HYH02_011304</name>
</gene>
<feature type="compositionally biased region" description="Low complexity" evidence="1">
    <location>
        <begin position="909"/>
        <end position="919"/>
    </location>
</feature>
<name>A0A835T459_9CHLO</name>
<dbReference type="PANTHER" id="PTHR45660">
    <property type="entry name" value="HISTONE-LYSINE N-METHYLTRANSFERASE SETMAR"/>
    <property type="match status" value="1"/>
</dbReference>
<feature type="compositionally biased region" description="Low complexity" evidence="1">
    <location>
        <begin position="310"/>
        <end position="325"/>
    </location>
</feature>
<accession>A0A835T459</accession>
<dbReference type="InterPro" id="IPR046341">
    <property type="entry name" value="SET_dom_sf"/>
</dbReference>
<feature type="compositionally biased region" description="Low complexity" evidence="1">
    <location>
        <begin position="397"/>
        <end position="415"/>
    </location>
</feature>
<dbReference type="GO" id="GO:0003690">
    <property type="term" value="F:double-stranded DNA binding"/>
    <property type="evidence" value="ECO:0007669"/>
    <property type="project" value="TreeGrafter"/>
</dbReference>
<dbReference type="Gene3D" id="2.170.270.10">
    <property type="entry name" value="SET domain"/>
    <property type="match status" value="2"/>
</dbReference>
<feature type="domain" description="SET" evidence="2">
    <location>
        <begin position="784"/>
        <end position="1016"/>
    </location>
</feature>
<dbReference type="PROSITE" id="PS50280">
    <property type="entry name" value="SET"/>
    <property type="match status" value="1"/>
</dbReference>
<comment type="caution">
    <text evidence="3">The sequence shown here is derived from an EMBL/GenBank/DDBJ whole genome shotgun (WGS) entry which is preliminary data.</text>
</comment>
<keyword evidence="4" id="KW-1185">Reference proteome</keyword>
<evidence type="ECO:0000313" key="4">
    <source>
        <dbReference type="Proteomes" id="UP000613740"/>
    </source>
</evidence>
<feature type="region of interest" description="Disordered" evidence="1">
    <location>
        <begin position="293"/>
        <end position="334"/>
    </location>
</feature>
<dbReference type="SUPFAM" id="SSF82199">
    <property type="entry name" value="SET domain"/>
    <property type="match status" value="1"/>
</dbReference>
<dbReference type="SMART" id="SM00317">
    <property type="entry name" value="SET"/>
    <property type="match status" value="1"/>
</dbReference>
<dbReference type="OrthoDB" id="5792673at2759"/>
<dbReference type="InterPro" id="IPR001214">
    <property type="entry name" value="SET_dom"/>
</dbReference>
<dbReference type="InterPro" id="IPR051357">
    <property type="entry name" value="H3K9_HMTase_SUVAR3-9"/>
</dbReference>
<protein>
    <recommendedName>
        <fullName evidence="2">SET domain-containing protein</fullName>
    </recommendedName>
</protein>
<feature type="compositionally biased region" description="Low complexity" evidence="1">
    <location>
        <begin position="1031"/>
        <end position="1043"/>
    </location>
</feature>
<dbReference type="PANTHER" id="PTHR45660:SF13">
    <property type="entry name" value="HISTONE-LYSINE N-METHYLTRANSFERASE SETMAR"/>
    <property type="match status" value="1"/>
</dbReference>
<feature type="compositionally biased region" description="Low complexity" evidence="1">
    <location>
        <begin position="423"/>
        <end position="438"/>
    </location>
</feature>
<evidence type="ECO:0000256" key="1">
    <source>
        <dbReference type="SAM" id="MobiDB-lite"/>
    </source>
</evidence>
<feature type="compositionally biased region" description="Low complexity" evidence="1">
    <location>
        <begin position="481"/>
        <end position="510"/>
    </location>
</feature>
<feature type="region of interest" description="Disordered" evidence="1">
    <location>
        <begin position="92"/>
        <end position="118"/>
    </location>
</feature>
<reference evidence="3" key="1">
    <citation type="journal article" date="2020" name="bioRxiv">
        <title>Comparative genomics of Chlamydomonas.</title>
        <authorList>
            <person name="Craig R.J."/>
            <person name="Hasan A.R."/>
            <person name="Ness R.W."/>
            <person name="Keightley P.D."/>
        </authorList>
    </citation>
    <scope>NUCLEOTIDE SEQUENCE</scope>
    <source>
        <strain evidence="3">CCAP 11/173</strain>
    </source>
</reference>
<feature type="compositionally biased region" description="Gly residues" evidence="1">
    <location>
        <begin position="353"/>
        <end position="364"/>
    </location>
</feature>
<feature type="compositionally biased region" description="Acidic residues" evidence="1">
    <location>
        <begin position="450"/>
        <end position="466"/>
    </location>
</feature>
<feature type="region of interest" description="Disordered" evidence="1">
    <location>
        <begin position="1024"/>
        <end position="1043"/>
    </location>
</feature>
<organism evidence="3 4">
    <name type="scientific">Chlamydomonas schloesseri</name>
    <dbReference type="NCBI Taxonomy" id="2026947"/>
    <lineage>
        <taxon>Eukaryota</taxon>
        <taxon>Viridiplantae</taxon>
        <taxon>Chlorophyta</taxon>
        <taxon>core chlorophytes</taxon>
        <taxon>Chlorophyceae</taxon>
        <taxon>CS clade</taxon>
        <taxon>Chlamydomonadales</taxon>
        <taxon>Chlamydomonadaceae</taxon>
        <taxon>Chlamydomonas</taxon>
    </lineage>
</organism>
<dbReference type="GO" id="GO:0042054">
    <property type="term" value="F:histone methyltransferase activity"/>
    <property type="evidence" value="ECO:0007669"/>
    <property type="project" value="TreeGrafter"/>
</dbReference>
<dbReference type="Proteomes" id="UP000613740">
    <property type="component" value="Unassembled WGS sequence"/>
</dbReference>
<dbReference type="AlphaFoldDB" id="A0A835T459"/>